<organism evidence="2 3">
    <name type="scientific">Methanothermobacter defluvii</name>
    <dbReference type="NCBI Taxonomy" id="49339"/>
    <lineage>
        <taxon>Archaea</taxon>
        <taxon>Methanobacteriati</taxon>
        <taxon>Methanobacteriota</taxon>
        <taxon>Methanomada group</taxon>
        <taxon>Methanobacteria</taxon>
        <taxon>Methanobacteriales</taxon>
        <taxon>Methanobacteriaceae</taxon>
        <taxon>Methanothermobacter</taxon>
    </lineage>
</organism>
<accession>A0A371ND28</accession>
<protein>
    <submittedName>
        <fullName evidence="2">Uncharacterized protein</fullName>
    </submittedName>
</protein>
<keyword evidence="1" id="KW-1133">Transmembrane helix</keyword>
<feature type="transmembrane region" description="Helical" evidence="1">
    <location>
        <begin position="72"/>
        <end position="92"/>
    </location>
</feature>
<feature type="transmembrane region" description="Helical" evidence="1">
    <location>
        <begin position="130"/>
        <end position="151"/>
    </location>
</feature>
<dbReference type="Proteomes" id="UP000256864">
    <property type="component" value="Unassembled WGS sequence"/>
</dbReference>
<sequence length="275" mass="29842">MKINKIHTLTALITLMGLFATLSGLLDQNTYINDSLSATAQMMGQDLVTLTTGIPLLIISAYLSRSSAKARLLWMGGMFYFTYTYASMAFLASYNSLFLLYVGILALSLYGLMGELFTTTYRVKVDEKKSGFTAIYLTLTGLMLAAMWIKMITDSLITGMAPGALEGYTTLVIQALDLGVVVPAALLTSYFLLKREVWGYILAPVFLVKVSLLGTAILSMVAFMAMEGVPFSWGQAAFFMVLTFTGLAVTGIFYRGMAITSGRLTLDEGYAGNTG</sequence>
<evidence type="ECO:0000313" key="3">
    <source>
        <dbReference type="Proteomes" id="UP000256864"/>
    </source>
</evidence>
<proteinExistence type="predicted"/>
<evidence type="ECO:0000256" key="1">
    <source>
        <dbReference type="SAM" id="Phobius"/>
    </source>
</evidence>
<feature type="transmembrane region" description="Helical" evidence="1">
    <location>
        <begin position="171"/>
        <end position="193"/>
    </location>
</feature>
<feature type="transmembrane region" description="Helical" evidence="1">
    <location>
        <begin position="98"/>
        <end position="118"/>
    </location>
</feature>
<reference evidence="2 3" key="1">
    <citation type="submission" date="2018-07" db="EMBL/GenBank/DDBJ databases">
        <title>Genomic Encyclopedia of Type Strains, Phase IV (KMG-IV): sequencing the most valuable type-strain genomes for metagenomic binning, comparative biology and taxonomic classification.</title>
        <authorList>
            <person name="Goeker M."/>
        </authorList>
    </citation>
    <scope>NUCLEOTIDE SEQUENCE [LARGE SCALE GENOMIC DNA]</scope>
    <source>
        <strain evidence="2 3">DSM 7466</strain>
    </source>
</reference>
<feature type="transmembrane region" description="Helical" evidence="1">
    <location>
        <begin position="200"/>
        <end position="226"/>
    </location>
</feature>
<comment type="caution">
    <text evidence="2">The sequence shown here is derived from an EMBL/GenBank/DDBJ whole genome shotgun (WGS) entry which is preliminary data.</text>
</comment>
<feature type="transmembrane region" description="Helical" evidence="1">
    <location>
        <begin position="232"/>
        <end position="254"/>
    </location>
</feature>
<gene>
    <name evidence="2" type="ORF">C7452_0436</name>
</gene>
<keyword evidence="3" id="KW-1185">Reference proteome</keyword>
<dbReference type="AlphaFoldDB" id="A0A371ND28"/>
<feature type="transmembrane region" description="Helical" evidence="1">
    <location>
        <begin position="47"/>
        <end position="65"/>
    </location>
</feature>
<keyword evidence="1" id="KW-0812">Transmembrane</keyword>
<name>A0A371ND28_9EURY</name>
<keyword evidence="1" id="KW-0472">Membrane</keyword>
<evidence type="ECO:0000313" key="2">
    <source>
        <dbReference type="EMBL" id="REE28425.1"/>
    </source>
</evidence>
<dbReference type="EMBL" id="QREL01000001">
    <property type="protein sequence ID" value="REE28425.1"/>
    <property type="molecule type" value="Genomic_DNA"/>
</dbReference>
<dbReference type="GeneID" id="86199241"/>
<dbReference type="RefSeq" id="WP_013296122.1">
    <property type="nucleotide sequence ID" value="NZ_QREL01000001.1"/>
</dbReference>